<dbReference type="SUPFAM" id="SSF51197">
    <property type="entry name" value="Clavaminate synthase-like"/>
    <property type="match status" value="1"/>
</dbReference>
<dbReference type="PROSITE" id="PS51471">
    <property type="entry name" value="FE2OG_OXY"/>
    <property type="match status" value="1"/>
</dbReference>
<sequence length="122" mass="13674">ATMDEYDRAMGNIACEVLRALASHMGLGPCYLSDCYSAADSFIKLNCYPPCTKPWAVHGMEPHTDSDLITLIHQDQVGGLQILKDNYWINVEPRADALAWSNDVYKSVKHRVTVNCNEERVS</sequence>
<dbReference type="InterPro" id="IPR005123">
    <property type="entry name" value="Oxoglu/Fe-dep_dioxygenase_dom"/>
</dbReference>
<dbReference type="EMBL" id="JAHRHJ020000006">
    <property type="protein sequence ID" value="KAH9311599.1"/>
    <property type="molecule type" value="Genomic_DNA"/>
</dbReference>
<name>A0AA38L0H8_TAXCH</name>
<dbReference type="AlphaFoldDB" id="A0AA38L0H8"/>
<organism evidence="2 3">
    <name type="scientific">Taxus chinensis</name>
    <name type="common">Chinese yew</name>
    <name type="synonym">Taxus wallichiana var. chinensis</name>
    <dbReference type="NCBI Taxonomy" id="29808"/>
    <lineage>
        <taxon>Eukaryota</taxon>
        <taxon>Viridiplantae</taxon>
        <taxon>Streptophyta</taxon>
        <taxon>Embryophyta</taxon>
        <taxon>Tracheophyta</taxon>
        <taxon>Spermatophyta</taxon>
        <taxon>Pinopsida</taxon>
        <taxon>Pinidae</taxon>
        <taxon>Conifers II</taxon>
        <taxon>Cupressales</taxon>
        <taxon>Taxaceae</taxon>
        <taxon>Taxus</taxon>
    </lineage>
</organism>
<dbReference type="Pfam" id="PF03171">
    <property type="entry name" value="2OG-FeII_Oxy"/>
    <property type="match status" value="1"/>
</dbReference>
<keyword evidence="3" id="KW-1185">Reference proteome</keyword>
<feature type="non-terminal residue" evidence="2">
    <location>
        <position position="122"/>
    </location>
</feature>
<dbReference type="Proteomes" id="UP000824469">
    <property type="component" value="Unassembled WGS sequence"/>
</dbReference>
<evidence type="ECO:0000259" key="1">
    <source>
        <dbReference type="PROSITE" id="PS51471"/>
    </source>
</evidence>
<feature type="domain" description="Fe2OG dioxygenase" evidence="1">
    <location>
        <begin position="38"/>
        <end position="122"/>
    </location>
</feature>
<comment type="caution">
    <text evidence="2">The sequence shown here is derived from an EMBL/GenBank/DDBJ whole genome shotgun (WGS) entry which is preliminary data.</text>
</comment>
<dbReference type="InterPro" id="IPR027443">
    <property type="entry name" value="IPNS-like_sf"/>
</dbReference>
<dbReference type="InterPro" id="IPR044861">
    <property type="entry name" value="IPNS-like_FE2OG_OXY"/>
</dbReference>
<proteinExistence type="predicted"/>
<feature type="non-terminal residue" evidence="2">
    <location>
        <position position="1"/>
    </location>
</feature>
<evidence type="ECO:0000313" key="3">
    <source>
        <dbReference type="Proteomes" id="UP000824469"/>
    </source>
</evidence>
<protein>
    <recommendedName>
        <fullName evidence="1">Fe2OG dioxygenase domain-containing protein</fullName>
    </recommendedName>
</protein>
<dbReference type="PANTHER" id="PTHR47990">
    <property type="entry name" value="2-OXOGLUTARATE (2OG) AND FE(II)-DEPENDENT OXYGENASE SUPERFAMILY PROTEIN-RELATED"/>
    <property type="match status" value="1"/>
</dbReference>
<accession>A0AA38L0H8</accession>
<dbReference type="InterPro" id="IPR050231">
    <property type="entry name" value="Iron_ascorbate_oxido_reductase"/>
</dbReference>
<dbReference type="Gene3D" id="2.60.120.330">
    <property type="entry name" value="B-lactam Antibiotic, Isopenicillin N Synthase, Chain"/>
    <property type="match status" value="1"/>
</dbReference>
<reference evidence="2 3" key="1">
    <citation type="journal article" date="2021" name="Nat. Plants">
        <title>The Taxus genome provides insights into paclitaxel biosynthesis.</title>
        <authorList>
            <person name="Xiong X."/>
            <person name="Gou J."/>
            <person name="Liao Q."/>
            <person name="Li Y."/>
            <person name="Zhou Q."/>
            <person name="Bi G."/>
            <person name="Li C."/>
            <person name="Du R."/>
            <person name="Wang X."/>
            <person name="Sun T."/>
            <person name="Guo L."/>
            <person name="Liang H."/>
            <person name="Lu P."/>
            <person name="Wu Y."/>
            <person name="Zhang Z."/>
            <person name="Ro D.K."/>
            <person name="Shang Y."/>
            <person name="Huang S."/>
            <person name="Yan J."/>
        </authorList>
    </citation>
    <scope>NUCLEOTIDE SEQUENCE [LARGE SCALE GENOMIC DNA]</scope>
    <source>
        <strain evidence="2">Ta-2019</strain>
    </source>
</reference>
<evidence type="ECO:0000313" key="2">
    <source>
        <dbReference type="EMBL" id="KAH9311599.1"/>
    </source>
</evidence>
<gene>
    <name evidence="2" type="ORF">KI387_026634</name>
</gene>